<dbReference type="PANTHER" id="PTHR34075:SF5">
    <property type="entry name" value="BLR3430 PROTEIN"/>
    <property type="match status" value="1"/>
</dbReference>
<dbReference type="InterPro" id="IPR022002">
    <property type="entry name" value="ChsH2_Znr"/>
</dbReference>
<evidence type="ECO:0000259" key="2">
    <source>
        <dbReference type="Pfam" id="PF12172"/>
    </source>
</evidence>
<feature type="domain" description="ChsH2 C-terminal OB-fold" evidence="1">
    <location>
        <begin position="57"/>
        <end position="120"/>
    </location>
</feature>
<reference evidence="3" key="1">
    <citation type="submission" date="2022-12" db="EMBL/GenBank/DDBJ databases">
        <authorList>
            <person name="Krivoruchko A.V."/>
            <person name="Elkin A."/>
        </authorList>
    </citation>
    <scope>NUCLEOTIDE SEQUENCE</scope>
    <source>
        <strain evidence="3">IEGM 1388</strain>
    </source>
</reference>
<dbReference type="SUPFAM" id="SSF50249">
    <property type="entry name" value="Nucleic acid-binding proteins"/>
    <property type="match status" value="1"/>
</dbReference>
<evidence type="ECO:0000313" key="3">
    <source>
        <dbReference type="EMBL" id="MCZ4551389.1"/>
    </source>
</evidence>
<dbReference type="InterPro" id="IPR052513">
    <property type="entry name" value="Thioester_dehydratase-like"/>
</dbReference>
<keyword evidence="4" id="KW-1185">Reference proteome</keyword>
<evidence type="ECO:0000259" key="1">
    <source>
        <dbReference type="Pfam" id="PF01796"/>
    </source>
</evidence>
<dbReference type="Pfam" id="PF12172">
    <property type="entry name" value="zf-ChsH2"/>
    <property type="match status" value="1"/>
</dbReference>
<proteinExistence type="predicted"/>
<sequence length="140" mass="15071">MSAGRPLPGDVVDDAIDQPFWDACKDGVLLVYRCNTCGTSYWPAGSCTKHGMSDMGWVPAAGTGRLHTWTVVHQKYSRSFTDDVKIVAVVELDEGPFFHTNLIDTGAADLKAGVPVEVTFSTGDDGAPLPMFRLSGPPRK</sequence>
<accession>A0ABT4MWJ5</accession>
<evidence type="ECO:0000313" key="4">
    <source>
        <dbReference type="Proteomes" id="UP001067235"/>
    </source>
</evidence>
<dbReference type="Proteomes" id="UP001067235">
    <property type="component" value="Unassembled WGS sequence"/>
</dbReference>
<dbReference type="Gene3D" id="6.10.30.10">
    <property type="match status" value="1"/>
</dbReference>
<comment type="caution">
    <text evidence="3">The sequence shown here is derived from an EMBL/GenBank/DDBJ whole genome shotgun (WGS) entry which is preliminary data.</text>
</comment>
<dbReference type="EMBL" id="JAPWIE010000004">
    <property type="protein sequence ID" value="MCZ4551389.1"/>
    <property type="molecule type" value="Genomic_DNA"/>
</dbReference>
<feature type="domain" description="ChsH2 rubredoxin-like zinc ribbon" evidence="2">
    <location>
        <begin position="21"/>
        <end position="44"/>
    </location>
</feature>
<dbReference type="InterPro" id="IPR002878">
    <property type="entry name" value="ChsH2_C"/>
</dbReference>
<dbReference type="Pfam" id="PF01796">
    <property type="entry name" value="OB_ChsH2_C"/>
    <property type="match status" value="1"/>
</dbReference>
<dbReference type="PANTHER" id="PTHR34075">
    <property type="entry name" value="BLR3430 PROTEIN"/>
    <property type="match status" value="1"/>
</dbReference>
<organism evidence="3 4">
    <name type="scientific">Gordonia rubripertincta</name>
    <name type="common">Rhodococcus corallinus</name>
    <dbReference type="NCBI Taxonomy" id="36822"/>
    <lineage>
        <taxon>Bacteria</taxon>
        <taxon>Bacillati</taxon>
        <taxon>Actinomycetota</taxon>
        <taxon>Actinomycetes</taxon>
        <taxon>Mycobacteriales</taxon>
        <taxon>Gordoniaceae</taxon>
        <taxon>Gordonia</taxon>
    </lineage>
</organism>
<name>A0ABT4MWJ5_GORRU</name>
<gene>
    <name evidence="3" type="ORF">O4213_15465</name>
</gene>
<protein>
    <submittedName>
        <fullName evidence="3">OB-fold domain-containing protein</fullName>
    </submittedName>
</protein>
<dbReference type="RefSeq" id="WP_301572197.1">
    <property type="nucleotide sequence ID" value="NZ_JAPWIE010000004.1"/>
</dbReference>
<dbReference type="InterPro" id="IPR012340">
    <property type="entry name" value="NA-bd_OB-fold"/>
</dbReference>